<gene>
    <name evidence="4" type="ORF">GGR36_002107</name>
</gene>
<dbReference type="EC" id="2.3.1.-" evidence="4"/>
<dbReference type="InterPro" id="IPR000182">
    <property type="entry name" value="GNAT_dom"/>
</dbReference>
<dbReference type="GO" id="GO:0016747">
    <property type="term" value="F:acyltransferase activity, transferring groups other than amino-acyl groups"/>
    <property type="evidence" value="ECO:0007669"/>
    <property type="project" value="InterPro"/>
</dbReference>
<evidence type="ECO:0000313" key="4">
    <source>
        <dbReference type="EMBL" id="MBB4012799.1"/>
    </source>
</evidence>
<dbReference type="PANTHER" id="PTHR43877">
    <property type="entry name" value="AMINOALKYLPHOSPHONATE N-ACETYLTRANSFERASE-RELATED-RELATED"/>
    <property type="match status" value="1"/>
</dbReference>
<proteinExistence type="predicted"/>
<dbReference type="CDD" id="cd04301">
    <property type="entry name" value="NAT_SF"/>
    <property type="match status" value="1"/>
</dbReference>
<feature type="domain" description="N-acetyltransferase" evidence="3">
    <location>
        <begin position="5"/>
        <end position="165"/>
    </location>
</feature>
<sequence length="176" mass="19215">MGVTIRIRRAEPGDAAAFARVLAPVEVFANTLQQPYPSVEHWKARLASNAPIEAPLIAEVDGEVVGFAGLHRETGPRRAHAAHLGITVDRDWQGKGIGRALMHALLDVADNWLGLQRIELGVFSDNARAIKLYESCGFVREAVLRGDALRNGQFADTVVMARLHPNPPQLPTEENT</sequence>
<organism evidence="4 5">
    <name type="scientific">Niveibacterium umoris</name>
    <dbReference type="NCBI Taxonomy" id="1193620"/>
    <lineage>
        <taxon>Bacteria</taxon>
        <taxon>Pseudomonadati</taxon>
        <taxon>Pseudomonadota</taxon>
        <taxon>Betaproteobacteria</taxon>
        <taxon>Rhodocyclales</taxon>
        <taxon>Rhodocyclaceae</taxon>
        <taxon>Niveibacterium</taxon>
    </lineage>
</organism>
<evidence type="ECO:0000256" key="1">
    <source>
        <dbReference type="ARBA" id="ARBA00022679"/>
    </source>
</evidence>
<accession>A0A840BMQ0</accession>
<keyword evidence="5" id="KW-1185">Reference proteome</keyword>
<dbReference type="Gene3D" id="3.40.630.30">
    <property type="match status" value="1"/>
</dbReference>
<name>A0A840BMQ0_9RHOO</name>
<keyword evidence="2 4" id="KW-0012">Acyltransferase</keyword>
<dbReference type="Proteomes" id="UP000561045">
    <property type="component" value="Unassembled WGS sequence"/>
</dbReference>
<evidence type="ECO:0000313" key="5">
    <source>
        <dbReference type="Proteomes" id="UP000561045"/>
    </source>
</evidence>
<evidence type="ECO:0000259" key="3">
    <source>
        <dbReference type="PROSITE" id="PS51186"/>
    </source>
</evidence>
<protein>
    <submittedName>
        <fullName evidence="4">Putative acetyltransferase</fullName>
        <ecNumber evidence="4">2.3.1.-</ecNumber>
    </submittedName>
</protein>
<dbReference type="Pfam" id="PF00583">
    <property type="entry name" value="Acetyltransf_1"/>
    <property type="match status" value="1"/>
</dbReference>
<evidence type="ECO:0000256" key="2">
    <source>
        <dbReference type="ARBA" id="ARBA00023315"/>
    </source>
</evidence>
<dbReference type="InterPro" id="IPR050832">
    <property type="entry name" value="Bact_Acetyltransf"/>
</dbReference>
<keyword evidence="1 4" id="KW-0808">Transferase</keyword>
<dbReference type="PROSITE" id="PS51186">
    <property type="entry name" value="GNAT"/>
    <property type="match status" value="1"/>
</dbReference>
<reference evidence="4 5" key="1">
    <citation type="submission" date="2020-08" db="EMBL/GenBank/DDBJ databases">
        <title>Genomic Encyclopedia of Type Strains, Phase IV (KMG-IV): sequencing the most valuable type-strain genomes for metagenomic binning, comparative biology and taxonomic classification.</title>
        <authorList>
            <person name="Goeker M."/>
        </authorList>
    </citation>
    <scope>NUCLEOTIDE SEQUENCE [LARGE SCALE GENOMIC DNA]</scope>
    <source>
        <strain evidence="4 5">DSM 106739</strain>
    </source>
</reference>
<comment type="caution">
    <text evidence="4">The sequence shown here is derived from an EMBL/GenBank/DDBJ whole genome shotgun (WGS) entry which is preliminary data.</text>
</comment>
<dbReference type="EMBL" id="JACIET010000001">
    <property type="protein sequence ID" value="MBB4012799.1"/>
    <property type="molecule type" value="Genomic_DNA"/>
</dbReference>
<dbReference type="RefSeq" id="WP_207064246.1">
    <property type="nucleotide sequence ID" value="NZ_BAABLE010000011.1"/>
</dbReference>
<dbReference type="InterPro" id="IPR016181">
    <property type="entry name" value="Acyl_CoA_acyltransferase"/>
</dbReference>
<dbReference type="SUPFAM" id="SSF55729">
    <property type="entry name" value="Acyl-CoA N-acyltransferases (Nat)"/>
    <property type="match status" value="1"/>
</dbReference>
<dbReference type="AlphaFoldDB" id="A0A840BMQ0"/>